<feature type="coiled-coil region" evidence="5">
    <location>
        <begin position="579"/>
        <end position="606"/>
    </location>
</feature>
<feature type="region of interest" description="Disordered" evidence="6">
    <location>
        <begin position="13"/>
        <end position="68"/>
    </location>
</feature>
<keyword evidence="5" id="KW-0175">Coiled coil</keyword>
<dbReference type="GO" id="GO:0005886">
    <property type="term" value="C:plasma membrane"/>
    <property type="evidence" value="ECO:0007669"/>
    <property type="project" value="UniProtKB-SubCell"/>
</dbReference>
<feature type="transmembrane region" description="Helical" evidence="7">
    <location>
        <begin position="675"/>
        <end position="694"/>
    </location>
</feature>
<evidence type="ECO:0000313" key="8">
    <source>
        <dbReference type="EMBL" id="KIK63958.1"/>
    </source>
</evidence>
<proteinExistence type="predicted"/>
<gene>
    <name evidence="8" type="ORF">GYMLUDRAFT_40170</name>
</gene>
<evidence type="ECO:0000256" key="7">
    <source>
        <dbReference type="SAM" id="Phobius"/>
    </source>
</evidence>
<evidence type="ECO:0000256" key="6">
    <source>
        <dbReference type="SAM" id="MobiDB-lite"/>
    </source>
</evidence>
<protein>
    <submittedName>
        <fullName evidence="8">Unplaced genomic scaffold GYMLUscaffold_14, whole genome shotgun sequence</fullName>
    </submittedName>
</protein>
<dbReference type="AlphaFoldDB" id="A0A0D0D3V2"/>
<keyword evidence="4 7" id="KW-0472">Membrane</keyword>
<sequence>MSYDYDLNIFNPIHPSLPPRRKAPKHRHATPSGPWPFLDLDDEVDQTQLHSPPPPDPDRDEGNEAGDLRTHWRNYPANKFQFPNWTRNQQDKSGIGKLINRRHRMPVNCQIYNLDIWSNGTFSADKLEADVVKSGPVASHEVRESVENFWDALEEKPDPQARVRAYFVDNLDGPVLQMLGTKFHIEPFFFSSSLNCIPSRYQEQVQAGKGDHITLILSFIRTLPNPSTVPPTPNSSFTSSADTFHMLESSFLQQAPIIDIEAPLVLRSDPSKLVVLDLLSLHVVRKKHIPPESDGVSRQTSAGKAAPQARKHETAFGGGTSTIISYHTPSKPPYSTTSASFLHQRLLAAGRSVYWSNIFRSTVPSGDPTFVTLSLLWIALYSWDETMDKLLREVAFLEAHTLSALPKDGPDEDAHARTLTLTHQLHVVRAHLLHYENLLDDFRKTVDFLRKTVNPGLVGPSDPFSSPSKVSPSAVGAGMETRARGSSVTAAPSQYPENLRSVLPNKPGEAPSIATAARDALGEVIFKEGVEARQLAEPSSATSEVRAQPLLQGDVSATGSTPRPNVRLQTGLTESESYERLLDKECTNLLNEIDRLEMTRAMLNNRLGNVMELAFNSINIEDSRRMKNLAEAAGRDSAVMKQISWITMIFLPASFTAACFGMNVTALQDNTNGTIPHFLAVAIPLTALTVWVMMTQYHANKQRSQARLIPSSVLSFVRAAPRSIWRRFWSSFWWPIQVLLNELSPYPNKNRNFDHDRSQRSSWVPSSPGTSLRTGHTRSRHPSRPISAVHTLDNVIVSEPLPVARFGRETATLNTL</sequence>
<feature type="transmembrane region" description="Helical" evidence="7">
    <location>
        <begin position="643"/>
        <end position="663"/>
    </location>
</feature>
<feature type="compositionally biased region" description="Basic residues" evidence="6">
    <location>
        <begin position="19"/>
        <end position="29"/>
    </location>
</feature>
<dbReference type="OrthoDB" id="3231000at2759"/>
<dbReference type="GO" id="GO:0015095">
    <property type="term" value="F:magnesium ion transmembrane transporter activity"/>
    <property type="evidence" value="ECO:0007669"/>
    <property type="project" value="TreeGrafter"/>
</dbReference>
<evidence type="ECO:0000256" key="2">
    <source>
        <dbReference type="ARBA" id="ARBA00022692"/>
    </source>
</evidence>
<keyword evidence="2 7" id="KW-0812">Transmembrane</keyword>
<dbReference type="GO" id="GO:0000287">
    <property type="term" value="F:magnesium ion binding"/>
    <property type="evidence" value="ECO:0007669"/>
    <property type="project" value="TreeGrafter"/>
</dbReference>
<feature type="region of interest" description="Disordered" evidence="6">
    <location>
        <begin position="535"/>
        <end position="564"/>
    </location>
</feature>
<feature type="region of interest" description="Disordered" evidence="6">
    <location>
        <begin position="751"/>
        <end position="785"/>
    </location>
</feature>
<keyword evidence="9" id="KW-1185">Reference proteome</keyword>
<accession>A0A0D0D3V2</accession>
<evidence type="ECO:0000256" key="3">
    <source>
        <dbReference type="ARBA" id="ARBA00022989"/>
    </source>
</evidence>
<dbReference type="Gene3D" id="1.20.58.340">
    <property type="entry name" value="Magnesium transport protein CorA, transmembrane region"/>
    <property type="match status" value="1"/>
</dbReference>
<feature type="compositionally biased region" description="Polar residues" evidence="6">
    <location>
        <begin position="760"/>
        <end position="774"/>
    </location>
</feature>
<dbReference type="GO" id="GO:0050897">
    <property type="term" value="F:cobalt ion binding"/>
    <property type="evidence" value="ECO:0007669"/>
    <property type="project" value="TreeGrafter"/>
</dbReference>
<dbReference type="InterPro" id="IPR045863">
    <property type="entry name" value="CorA_TM1_TM2"/>
</dbReference>
<dbReference type="PANTHER" id="PTHR46494:SF1">
    <property type="entry name" value="CORA FAMILY METAL ION TRANSPORTER (EUROFUNG)"/>
    <property type="match status" value="1"/>
</dbReference>
<feature type="compositionally biased region" description="Polar residues" evidence="6">
    <location>
        <begin position="555"/>
        <end position="564"/>
    </location>
</feature>
<feature type="compositionally biased region" description="Basic and acidic residues" evidence="6">
    <location>
        <begin position="56"/>
        <end position="68"/>
    </location>
</feature>
<reference evidence="8 9" key="1">
    <citation type="submission" date="2014-04" db="EMBL/GenBank/DDBJ databases">
        <title>Evolutionary Origins and Diversification of the Mycorrhizal Mutualists.</title>
        <authorList>
            <consortium name="DOE Joint Genome Institute"/>
            <consortium name="Mycorrhizal Genomics Consortium"/>
            <person name="Kohler A."/>
            <person name="Kuo A."/>
            <person name="Nagy L.G."/>
            <person name="Floudas D."/>
            <person name="Copeland A."/>
            <person name="Barry K.W."/>
            <person name="Cichocki N."/>
            <person name="Veneault-Fourrey C."/>
            <person name="LaButti K."/>
            <person name="Lindquist E.A."/>
            <person name="Lipzen A."/>
            <person name="Lundell T."/>
            <person name="Morin E."/>
            <person name="Murat C."/>
            <person name="Riley R."/>
            <person name="Ohm R."/>
            <person name="Sun H."/>
            <person name="Tunlid A."/>
            <person name="Henrissat B."/>
            <person name="Grigoriev I.V."/>
            <person name="Hibbett D.S."/>
            <person name="Martin F."/>
        </authorList>
    </citation>
    <scope>NUCLEOTIDE SEQUENCE [LARGE SCALE GENOMIC DNA]</scope>
    <source>
        <strain evidence="8 9">FD-317 M1</strain>
    </source>
</reference>
<name>A0A0D0D3V2_9AGAR</name>
<keyword evidence="3 7" id="KW-1133">Transmembrane helix</keyword>
<dbReference type="SUPFAM" id="SSF144083">
    <property type="entry name" value="Magnesium transport protein CorA, transmembrane region"/>
    <property type="match status" value="1"/>
</dbReference>
<organism evidence="8 9">
    <name type="scientific">Collybiopsis luxurians FD-317 M1</name>
    <dbReference type="NCBI Taxonomy" id="944289"/>
    <lineage>
        <taxon>Eukaryota</taxon>
        <taxon>Fungi</taxon>
        <taxon>Dikarya</taxon>
        <taxon>Basidiomycota</taxon>
        <taxon>Agaricomycotina</taxon>
        <taxon>Agaricomycetes</taxon>
        <taxon>Agaricomycetidae</taxon>
        <taxon>Agaricales</taxon>
        <taxon>Marasmiineae</taxon>
        <taxon>Omphalotaceae</taxon>
        <taxon>Collybiopsis</taxon>
        <taxon>Collybiopsis luxurians</taxon>
    </lineage>
</organism>
<feature type="region of interest" description="Disordered" evidence="6">
    <location>
        <begin position="460"/>
        <end position="498"/>
    </location>
</feature>
<comment type="subcellular location">
    <subcellularLocation>
        <location evidence="1">Cell membrane</location>
        <topology evidence="1">Multi-pass membrane protein</topology>
    </subcellularLocation>
</comment>
<evidence type="ECO:0000256" key="1">
    <source>
        <dbReference type="ARBA" id="ARBA00004651"/>
    </source>
</evidence>
<dbReference type="GO" id="GO:0015087">
    <property type="term" value="F:cobalt ion transmembrane transporter activity"/>
    <property type="evidence" value="ECO:0007669"/>
    <property type="project" value="TreeGrafter"/>
</dbReference>
<feature type="compositionally biased region" description="Polar residues" evidence="6">
    <location>
        <begin position="484"/>
        <end position="496"/>
    </location>
</feature>
<evidence type="ECO:0000256" key="4">
    <source>
        <dbReference type="ARBA" id="ARBA00023136"/>
    </source>
</evidence>
<dbReference type="EMBL" id="KN834762">
    <property type="protein sequence ID" value="KIK63958.1"/>
    <property type="molecule type" value="Genomic_DNA"/>
</dbReference>
<dbReference type="InterPro" id="IPR002523">
    <property type="entry name" value="MgTranspt_CorA/ZnTranspt_ZntB"/>
</dbReference>
<dbReference type="Proteomes" id="UP000053593">
    <property type="component" value="Unassembled WGS sequence"/>
</dbReference>
<dbReference type="PANTHER" id="PTHR46494">
    <property type="entry name" value="CORA FAMILY METAL ION TRANSPORTER (EUROFUNG)"/>
    <property type="match status" value="1"/>
</dbReference>
<evidence type="ECO:0000313" key="9">
    <source>
        <dbReference type="Proteomes" id="UP000053593"/>
    </source>
</evidence>
<evidence type="ECO:0000256" key="5">
    <source>
        <dbReference type="SAM" id="Coils"/>
    </source>
</evidence>
<dbReference type="Pfam" id="PF01544">
    <property type="entry name" value="CorA"/>
    <property type="match status" value="1"/>
</dbReference>
<feature type="region of interest" description="Disordered" evidence="6">
    <location>
        <begin position="290"/>
        <end position="318"/>
    </location>
</feature>
<dbReference type="HOGENOM" id="CLU_018401_0_0_1"/>